<dbReference type="Pfam" id="PF14022">
    <property type="entry name" value="DUF4238"/>
    <property type="match status" value="1"/>
</dbReference>
<protein>
    <recommendedName>
        <fullName evidence="5">DUF4238 domain-containing protein</fullName>
    </recommendedName>
</protein>
<keyword evidence="2" id="KW-1133">Transmembrane helix</keyword>
<evidence type="ECO:0000313" key="4">
    <source>
        <dbReference type="Proteomes" id="UP001199106"/>
    </source>
</evidence>
<feature type="transmembrane region" description="Helical" evidence="2">
    <location>
        <begin position="670"/>
        <end position="688"/>
    </location>
</feature>
<name>A0AAD4IA05_9PLEO</name>
<keyword evidence="2" id="KW-0472">Membrane</keyword>
<proteinExistence type="predicted"/>
<sequence>MATTAESRPVSVSQYHHYVPRFLLRRFSTPSPTTRKHNKKRNSKQPDDDVVNAVDLARDTAEFVTLPVRRMFGQVDMYKDDSAFSETDQHRIERKLSAIEGDASRIVAKVVDAHKAGKEEVSLSRHEKDLLRKFIFVMKYRSPIFYQRFNHQKAEDYDSDDRASFLAYMRERGFQRPLDVWFDNLLKIIDKPMDPSGKWTEDLSNHIYPGDAEWLFRNIRSMYLSFVIPSDGSEEFLLTNNAFGIYEGPADYSIDPSTGKQTISAYTEFHVISVVSPHLVMILRHNLLPEPLEDQRESVRDQKKVLLALYMQAHGDPDNATSLLQDLPVNKARNSYTIVHNGRLELAQGESGVPTAKDNFHFTLFRLGSRHVQTINLIMLDQAHTSSYIVFKSKVALRAALDFYLDFPTRTRGTYSLKTITERPDDPMLLSLRKLEKIAYTLGSSVKAKYHIDPLVEIKDAPPAHEAPASDEEASLDEIVSQVLRTATTDFLAKSLADNIFALLMTVLMEVLTRLQMTVLSAHTLDLLLTTDDWLCFPDMVGSAVQKADTRGLSERTKGLVDVELGIWRQGWMYLVRRALQIPGVDLDHSVEVMRENLRRQCTPPHPHLASALASAVRREISRSPGVATVPRPGHGKDIQAAPEMSKQRLRHSFDDVDHTVQNNGSVNNLALFAFFVVVLMCFCLAVLAWRLICLARSLVVGTWHLTVLVWNYFG</sequence>
<evidence type="ECO:0008006" key="5">
    <source>
        <dbReference type="Google" id="ProtNLM"/>
    </source>
</evidence>
<reference evidence="3" key="1">
    <citation type="submission" date="2021-07" db="EMBL/GenBank/DDBJ databases">
        <title>Genome Resource of American Ginseng Black Spot Pathogen Alternaria panax.</title>
        <authorList>
            <person name="Qiu C."/>
            <person name="Wang W."/>
            <person name="Liu Z."/>
        </authorList>
    </citation>
    <scope>NUCLEOTIDE SEQUENCE</scope>
    <source>
        <strain evidence="3">BNCC115425</strain>
    </source>
</reference>
<dbReference type="AlphaFoldDB" id="A0AAD4IA05"/>
<dbReference type="Proteomes" id="UP001199106">
    <property type="component" value="Unassembled WGS sequence"/>
</dbReference>
<keyword evidence="2" id="KW-0812">Transmembrane</keyword>
<evidence type="ECO:0000313" key="3">
    <source>
        <dbReference type="EMBL" id="KAG9190589.1"/>
    </source>
</evidence>
<evidence type="ECO:0000256" key="1">
    <source>
        <dbReference type="SAM" id="MobiDB-lite"/>
    </source>
</evidence>
<dbReference type="InterPro" id="IPR025332">
    <property type="entry name" value="DUF4238"/>
</dbReference>
<feature type="region of interest" description="Disordered" evidence="1">
    <location>
        <begin position="27"/>
        <end position="48"/>
    </location>
</feature>
<dbReference type="EMBL" id="JAANER010000004">
    <property type="protein sequence ID" value="KAG9190589.1"/>
    <property type="molecule type" value="Genomic_DNA"/>
</dbReference>
<feature type="compositionally biased region" description="Basic residues" evidence="1">
    <location>
        <begin position="34"/>
        <end position="43"/>
    </location>
</feature>
<gene>
    <name evidence="3" type="ORF">G6011_08677</name>
</gene>
<comment type="caution">
    <text evidence="3">The sequence shown here is derived from an EMBL/GenBank/DDBJ whole genome shotgun (WGS) entry which is preliminary data.</text>
</comment>
<keyword evidence="4" id="KW-1185">Reference proteome</keyword>
<organism evidence="3 4">
    <name type="scientific">Alternaria panax</name>
    <dbReference type="NCBI Taxonomy" id="48097"/>
    <lineage>
        <taxon>Eukaryota</taxon>
        <taxon>Fungi</taxon>
        <taxon>Dikarya</taxon>
        <taxon>Ascomycota</taxon>
        <taxon>Pezizomycotina</taxon>
        <taxon>Dothideomycetes</taxon>
        <taxon>Pleosporomycetidae</taxon>
        <taxon>Pleosporales</taxon>
        <taxon>Pleosporineae</taxon>
        <taxon>Pleosporaceae</taxon>
        <taxon>Alternaria</taxon>
        <taxon>Alternaria sect. Panax</taxon>
    </lineage>
</organism>
<accession>A0AAD4IA05</accession>
<evidence type="ECO:0000256" key="2">
    <source>
        <dbReference type="SAM" id="Phobius"/>
    </source>
</evidence>